<organism evidence="1 2">
    <name type="scientific">Lithohypha guttulata</name>
    <dbReference type="NCBI Taxonomy" id="1690604"/>
    <lineage>
        <taxon>Eukaryota</taxon>
        <taxon>Fungi</taxon>
        <taxon>Dikarya</taxon>
        <taxon>Ascomycota</taxon>
        <taxon>Pezizomycotina</taxon>
        <taxon>Eurotiomycetes</taxon>
        <taxon>Chaetothyriomycetidae</taxon>
        <taxon>Chaetothyriales</taxon>
        <taxon>Trichomeriaceae</taxon>
        <taxon>Lithohypha</taxon>
    </lineage>
</organism>
<name>A0ABR0JVD7_9EURO</name>
<proteinExistence type="predicted"/>
<comment type="caution">
    <text evidence="1">The sequence shown here is derived from an EMBL/GenBank/DDBJ whole genome shotgun (WGS) entry which is preliminary data.</text>
</comment>
<dbReference type="Proteomes" id="UP001345013">
    <property type="component" value="Unassembled WGS sequence"/>
</dbReference>
<reference evidence="1 2" key="1">
    <citation type="submission" date="2023-08" db="EMBL/GenBank/DDBJ databases">
        <title>Black Yeasts Isolated from many extreme environments.</title>
        <authorList>
            <person name="Coleine C."/>
            <person name="Stajich J.E."/>
            <person name="Selbmann L."/>
        </authorList>
    </citation>
    <scope>NUCLEOTIDE SEQUENCE [LARGE SCALE GENOMIC DNA]</scope>
    <source>
        <strain evidence="1 2">CCFEE 5885</strain>
    </source>
</reference>
<gene>
    <name evidence="1" type="ORF">LTR24_009978</name>
</gene>
<protein>
    <submittedName>
        <fullName evidence="1">Uncharacterized protein</fullName>
    </submittedName>
</protein>
<accession>A0ABR0JVD7</accession>
<dbReference type="EMBL" id="JAVRRG010000257">
    <property type="protein sequence ID" value="KAK5075681.1"/>
    <property type="molecule type" value="Genomic_DNA"/>
</dbReference>
<sequence length="193" mass="21881">MLQRNGKDNVLYAQQAALYCQLVLHQESGLGLVDFCFAIDDGSRKQFLQLDQLWDGYYAPRFPGYEHSSALVKCLASYKHDKVQFIHRTARDYVLQTAEGQELLAACPISEDQQAQICFECRLISEGVLPAILGVPINTFSFARTLFGCTICQANAQWPLWTDVIQSLCDMLLRKELIQTLDPWIPLIRGGDY</sequence>
<evidence type="ECO:0000313" key="1">
    <source>
        <dbReference type="EMBL" id="KAK5075681.1"/>
    </source>
</evidence>
<keyword evidence="2" id="KW-1185">Reference proteome</keyword>
<evidence type="ECO:0000313" key="2">
    <source>
        <dbReference type="Proteomes" id="UP001345013"/>
    </source>
</evidence>